<comment type="caution">
    <text evidence="1">The sequence shown here is derived from an EMBL/GenBank/DDBJ whole genome shotgun (WGS) entry which is preliminary data.</text>
</comment>
<proteinExistence type="predicted"/>
<accession>A0ABW6B4W5</accession>
<organism evidence="1 2">
    <name type="scientific">Olivibacter jilunii</name>
    <dbReference type="NCBI Taxonomy" id="985016"/>
    <lineage>
        <taxon>Bacteria</taxon>
        <taxon>Pseudomonadati</taxon>
        <taxon>Bacteroidota</taxon>
        <taxon>Sphingobacteriia</taxon>
        <taxon>Sphingobacteriales</taxon>
        <taxon>Sphingobacteriaceae</taxon>
        <taxon>Olivibacter</taxon>
    </lineage>
</organism>
<dbReference type="EMBL" id="JBHUPA010000016">
    <property type="protein sequence ID" value="MFD2964357.1"/>
    <property type="molecule type" value="Genomic_DNA"/>
</dbReference>
<dbReference type="Proteomes" id="UP001597560">
    <property type="component" value="Unassembled WGS sequence"/>
</dbReference>
<dbReference type="RefSeq" id="WP_377612550.1">
    <property type="nucleotide sequence ID" value="NZ_JBHUPA010000016.1"/>
</dbReference>
<evidence type="ECO:0000313" key="1">
    <source>
        <dbReference type="EMBL" id="MFD2964357.1"/>
    </source>
</evidence>
<sequence>MYDGPVILLNWMEDNIHPQKLTSSPLMGTTVLFLKEDLANQIKMFRKNVFKQLIFSKREAAASMKQLVKVSNTVHNYLYRLAPAWNQSLPAAQIRGLYIYILNLMQELLEDLGRLAPKLYRQAPVTQHSLPEVMTKLRGRYRIFIYQLDQLAVDKNLIVLVKQGIYQMIFKKEISLLSAEYCCQLMTFVSGAVIPDTQMFKDMLCINGFNLPEFYLYCVNDYKNSLNNIPSLHEQLEMVMTEQDKVTSLPVDIKAKMLPGVAPIGEQLRGFLLEKKQHIKQILKLRRIIIQDDQLAKSMTRLRINLPVAQFALFIRLQIEKGLLLKENIGELFNFFAAHFYTPQTLFISAESLRKKSTEVEFSTAQKLKAHLIGMLNWLNENYNLSNYKGS</sequence>
<evidence type="ECO:0000313" key="2">
    <source>
        <dbReference type="Proteomes" id="UP001597560"/>
    </source>
</evidence>
<gene>
    <name evidence="1" type="ORF">ACFS6J_21330</name>
</gene>
<reference evidence="2" key="1">
    <citation type="journal article" date="2019" name="Int. J. Syst. Evol. Microbiol.">
        <title>The Global Catalogue of Microorganisms (GCM) 10K type strain sequencing project: providing services to taxonomists for standard genome sequencing and annotation.</title>
        <authorList>
            <consortium name="The Broad Institute Genomics Platform"/>
            <consortium name="The Broad Institute Genome Sequencing Center for Infectious Disease"/>
            <person name="Wu L."/>
            <person name="Ma J."/>
        </authorList>
    </citation>
    <scope>NUCLEOTIDE SEQUENCE [LARGE SCALE GENOMIC DNA]</scope>
    <source>
        <strain evidence="2">KCTC 23098</strain>
    </source>
</reference>
<protein>
    <submittedName>
        <fullName evidence="1">Uncharacterized protein</fullName>
    </submittedName>
</protein>
<name>A0ABW6B4W5_9SPHI</name>
<keyword evidence="2" id="KW-1185">Reference proteome</keyword>